<feature type="domain" description="Large ribosomal subunit protein uL30 N-terminal eukaryotes" evidence="6">
    <location>
        <begin position="12"/>
        <end position="78"/>
    </location>
</feature>
<accession>A0A067LD14</accession>
<organism evidence="7 8">
    <name type="scientific">Jatropha curcas</name>
    <name type="common">Barbados nut</name>
    <dbReference type="NCBI Taxonomy" id="180498"/>
    <lineage>
        <taxon>Eukaryota</taxon>
        <taxon>Viridiplantae</taxon>
        <taxon>Streptophyta</taxon>
        <taxon>Embryophyta</taxon>
        <taxon>Tracheophyta</taxon>
        <taxon>Spermatophyta</taxon>
        <taxon>Magnoliopsida</taxon>
        <taxon>eudicotyledons</taxon>
        <taxon>Gunneridae</taxon>
        <taxon>Pentapetalae</taxon>
        <taxon>rosids</taxon>
        <taxon>fabids</taxon>
        <taxon>Malpighiales</taxon>
        <taxon>Euphorbiaceae</taxon>
        <taxon>Crotonoideae</taxon>
        <taxon>Jatropheae</taxon>
        <taxon>Jatropha</taxon>
    </lineage>
</organism>
<protein>
    <recommendedName>
        <fullName evidence="9">Ribosomal protein L30 ferredoxin-like fold domain-containing protein</fullName>
    </recommendedName>
</protein>
<dbReference type="InterPro" id="IPR012988">
    <property type="entry name" value="Ribosomal_uL30_N_euk"/>
</dbReference>
<dbReference type="Proteomes" id="UP000027138">
    <property type="component" value="Unassembled WGS sequence"/>
</dbReference>
<evidence type="ECO:0008006" key="9">
    <source>
        <dbReference type="Google" id="ProtNLM"/>
    </source>
</evidence>
<comment type="similarity">
    <text evidence="1">Belongs to the universal ribosomal protein uL30 family.</text>
</comment>
<dbReference type="PROSITE" id="PS00634">
    <property type="entry name" value="RIBOSOMAL_L30"/>
    <property type="match status" value="1"/>
</dbReference>
<dbReference type="AlphaFoldDB" id="A0A067LD14"/>
<name>A0A067LD14_JATCU</name>
<evidence type="ECO:0000256" key="2">
    <source>
        <dbReference type="ARBA" id="ARBA00022980"/>
    </source>
</evidence>
<evidence type="ECO:0000313" key="8">
    <source>
        <dbReference type="Proteomes" id="UP000027138"/>
    </source>
</evidence>
<dbReference type="GO" id="GO:0003735">
    <property type="term" value="F:structural constituent of ribosome"/>
    <property type="evidence" value="ECO:0007669"/>
    <property type="project" value="TreeGrafter"/>
</dbReference>
<dbReference type="OrthoDB" id="28644at2759"/>
<dbReference type="PANTHER" id="PTHR11524:SF36">
    <property type="entry name" value="LARGE RIBOSOMAL SUBUNIT PROTEIN UL30Z"/>
    <property type="match status" value="1"/>
</dbReference>
<dbReference type="STRING" id="180498.A0A067LD14"/>
<dbReference type="EMBL" id="KK914317">
    <property type="protein sequence ID" value="KDP41989.1"/>
    <property type="molecule type" value="Genomic_DNA"/>
</dbReference>
<dbReference type="KEGG" id="jcu:105630330"/>
<evidence type="ECO:0000313" key="7">
    <source>
        <dbReference type="EMBL" id="KDP41989.1"/>
    </source>
</evidence>
<feature type="region of interest" description="Disordered" evidence="4">
    <location>
        <begin position="217"/>
        <end position="236"/>
    </location>
</feature>
<dbReference type="GO" id="GO:0003723">
    <property type="term" value="F:RNA binding"/>
    <property type="evidence" value="ECO:0007669"/>
    <property type="project" value="InterPro"/>
</dbReference>
<dbReference type="InterPro" id="IPR016082">
    <property type="entry name" value="Ribosomal_uL30_ferredoxin-like"/>
</dbReference>
<feature type="domain" description="Large ribosomal subunit protein uL30-like ferredoxin-like fold" evidence="5">
    <location>
        <begin position="89"/>
        <end position="139"/>
    </location>
</feature>
<sequence length="247" mass="28633">MAEEESKQLAFVSEVILKKRKHKEESIALTRKQQLESGKYGGKKRKMEEIKRPEQFIKEFRDKELDLIRMKQRAKRAKSSSWTPQSKLLFIVRIQGKNDMHPRTRKILYNLKLRRVFHGVFMKASAGVFDMLQKVEPYITFGYPNLKNVKDLIYKKGCGKLNHQRVSLIDNTIIEQALGKYGILCLEDIVHEITNVGPHFKEITNFLGPFALSKPKEGLQGKRAPYKDGGDTGNREDEINDLIEKMN</sequence>
<reference evidence="7 8" key="1">
    <citation type="journal article" date="2014" name="PLoS ONE">
        <title>Global Analysis of Gene Expression Profiles in Physic Nut (Jatropha curcas L.) Seedlings Exposed to Salt Stress.</title>
        <authorList>
            <person name="Zhang L."/>
            <person name="Zhang C."/>
            <person name="Wu P."/>
            <person name="Chen Y."/>
            <person name="Li M."/>
            <person name="Jiang H."/>
            <person name="Wu G."/>
        </authorList>
    </citation>
    <scope>NUCLEOTIDE SEQUENCE [LARGE SCALE GENOMIC DNA]</scope>
    <source>
        <strain evidence="8">cv. GZQX0401</strain>
        <tissue evidence="7">Young leaves</tissue>
    </source>
</reference>
<evidence type="ECO:0000256" key="1">
    <source>
        <dbReference type="ARBA" id="ARBA00007594"/>
    </source>
</evidence>
<dbReference type="FunFam" id="3.30.1390.20:FF:000003">
    <property type="entry name" value="60S ribosomal protein L7"/>
    <property type="match status" value="1"/>
</dbReference>
<evidence type="ECO:0000259" key="6">
    <source>
        <dbReference type="Pfam" id="PF08079"/>
    </source>
</evidence>
<dbReference type="InterPro" id="IPR035808">
    <property type="entry name" value="Ribosomal_uL30_euk_arc"/>
</dbReference>
<dbReference type="SUPFAM" id="SSF55129">
    <property type="entry name" value="Ribosomal protein L30p/L7e"/>
    <property type="match status" value="1"/>
</dbReference>
<dbReference type="Pfam" id="PF08079">
    <property type="entry name" value="Ribosomal_L30_N"/>
    <property type="match status" value="1"/>
</dbReference>
<dbReference type="CDD" id="cd01657">
    <property type="entry name" value="Ribosomal_L7_archeal_euk"/>
    <property type="match status" value="1"/>
</dbReference>
<keyword evidence="3" id="KW-0687">Ribonucleoprotein</keyword>
<keyword evidence="8" id="KW-1185">Reference proteome</keyword>
<evidence type="ECO:0000256" key="4">
    <source>
        <dbReference type="SAM" id="MobiDB-lite"/>
    </source>
</evidence>
<dbReference type="NCBIfam" id="TIGR01310">
    <property type="entry name" value="uL30_euk"/>
    <property type="match status" value="1"/>
</dbReference>
<keyword evidence="2" id="KW-0689">Ribosomal protein</keyword>
<dbReference type="GO" id="GO:0022625">
    <property type="term" value="C:cytosolic large ribosomal subunit"/>
    <property type="evidence" value="ECO:0007669"/>
    <property type="project" value="TreeGrafter"/>
</dbReference>
<dbReference type="InterPro" id="IPR005998">
    <property type="entry name" value="Ribosomal_uL30_euk"/>
</dbReference>
<evidence type="ECO:0000259" key="5">
    <source>
        <dbReference type="Pfam" id="PF00327"/>
    </source>
</evidence>
<dbReference type="InterPro" id="IPR018038">
    <property type="entry name" value="Ribosomal_uL30_CS"/>
</dbReference>
<dbReference type="GO" id="GO:0000463">
    <property type="term" value="P:maturation of LSU-rRNA from tricistronic rRNA transcript (SSU-rRNA, 5.8S rRNA, LSU-rRNA)"/>
    <property type="evidence" value="ECO:0007669"/>
    <property type="project" value="TreeGrafter"/>
</dbReference>
<dbReference type="PANTHER" id="PTHR11524">
    <property type="entry name" value="60S RIBOSOMAL PROTEIN L7"/>
    <property type="match status" value="1"/>
</dbReference>
<dbReference type="InterPro" id="IPR039699">
    <property type="entry name" value="Ribosomal_uL30"/>
</dbReference>
<dbReference type="Gene3D" id="3.30.1390.20">
    <property type="entry name" value="Ribosomal protein L30, ferredoxin-like fold domain"/>
    <property type="match status" value="1"/>
</dbReference>
<dbReference type="InterPro" id="IPR036919">
    <property type="entry name" value="Ribo_uL30_ferredoxin-like_sf"/>
</dbReference>
<dbReference type="Pfam" id="PF00327">
    <property type="entry name" value="Ribosomal_L30"/>
    <property type="match status" value="1"/>
</dbReference>
<evidence type="ECO:0000256" key="3">
    <source>
        <dbReference type="ARBA" id="ARBA00023274"/>
    </source>
</evidence>
<proteinExistence type="inferred from homology"/>
<gene>
    <name evidence="7" type="ORF">JCGZ_27007</name>
</gene>